<reference evidence="5" key="2">
    <citation type="journal article" date="2015" name="Data Brief">
        <title>Shoot transcriptome of the giant reed, Arundo donax.</title>
        <authorList>
            <person name="Barrero R.A."/>
            <person name="Guerrero F.D."/>
            <person name="Moolhuijzen P."/>
            <person name="Goolsby J.A."/>
            <person name="Tidwell J."/>
            <person name="Bellgard S.E."/>
            <person name="Bellgard M.I."/>
        </authorList>
    </citation>
    <scope>NUCLEOTIDE SEQUENCE</scope>
    <source>
        <tissue evidence="5">Shoot tissue taken approximately 20 cm above the soil surface</tissue>
    </source>
</reference>
<protein>
    <recommendedName>
        <fullName evidence="6">Caffeoyl-CoA O-methyltransferase</fullName>
    </recommendedName>
</protein>
<dbReference type="InterPro" id="IPR029063">
    <property type="entry name" value="SAM-dependent_MTases_sf"/>
</dbReference>
<accession>A0A0A8ZX96</accession>
<name>A0A0A8ZX96_ARUDO</name>
<sequence length="176" mass="19064">MATYHPNSNTLLKSDSILEYVLETTVYPREHKRMRELRLATQQHAKGFMGSSPDQMQFFSVLLKAIGAKNTLEVGVFTGYSLLVTALAIPDDGKVVAIDRSREYYEVGRPVIVKAGVAHKVDFREGDGIAVLDQMLAADGEDGGAGGGFDFAYVDADKQRFSGTTSGCCGWCESAA</sequence>
<dbReference type="PANTHER" id="PTHR10509">
    <property type="entry name" value="O-METHYLTRANSFERASE-RELATED"/>
    <property type="match status" value="1"/>
</dbReference>
<evidence type="ECO:0000256" key="3">
    <source>
        <dbReference type="ARBA" id="ARBA00022691"/>
    </source>
</evidence>
<dbReference type="EMBL" id="GBRH01258483">
    <property type="protein sequence ID" value="JAD39412.1"/>
    <property type="molecule type" value="Transcribed_RNA"/>
</dbReference>
<dbReference type="InterPro" id="IPR050362">
    <property type="entry name" value="Cation-dep_OMT"/>
</dbReference>
<dbReference type="AlphaFoldDB" id="A0A0A8ZX96"/>
<evidence type="ECO:0000256" key="1">
    <source>
        <dbReference type="ARBA" id="ARBA00022603"/>
    </source>
</evidence>
<dbReference type="GO" id="GO:0008171">
    <property type="term" value="F:O-methyltransferase activity"/>
    <property type="evidence" value="ECO:0007669"/>
    <property type="project" value="InterPro"/>
</dbReference>
<comment type="similarity">
    <text evidence="4">Belongs to the class I-like SAM-binding methyltransferase superfamily. Cation-dependent O-methyltransferase family.</text>
</comment>
<keyword evidence="3" id="KW-0949">S-adenosyl-L-methionine</keyword>
<evidence type="ECO:0000256" key="4">
    <source>
        <dbReference type="ARBA" id="ARBA00023453"/>
    </source>
</evidence>
<organism evidence="5">
    <name type="scientific">Arundo donax</name>
    <name type="common">Giant reed</name>
    <name type="synonym">Donax arundinaceus</name>
    <dbReference type="NCBI Taxonomy" id="35708"/>
    <lineage>
        <taxon>Eukaryota</taxon>
        <taxon>Viridiplantae</taxon>
        <taxon>Streptophyta</taxon>
        <taxon>Embryophyta</taxon>
        <taxon>Tracheophyta</taxon>
        <taxon>Spermatophyta</taxon>
        <taxon>Magnoliopsida</taxon>
        <taxon>Liliopsida</taxon>
        <taxon>Poales</taxon>
        <taxon>Poaceae</taxon>
        <taxon>PACMAD clade</taxon>
        <taxon>Arundinoideae</taxon>
        <taxon>Arundineae</taxon>
        <taxon>Arundo</taxon>
    </lineage>
</organism>
<dbReference type="Pfam" id="PF01596">
    <property type="entry name" value="Methyltransf_3"/>
    <property type="match status" value="1"/>
</dbReference>
<reference evidence="5" key="1">
    <citation type="submission" date="2014-09" db="EMBL/GenBank/DDBJ databases">
        <authorList>
            <person name="Magalhaes I.L.F."/>
            <person name="Oliveira U."/>
            <person name="Santos F.R."/>
            <person name="Vidigal T.H.D.A."/>
            <person name="Brescovit A.D."/>
            <person name="Santos A.J."/>
        </authorList>
    </citation>
    <scope>NUCLEOTIDE SEQUENCE</scope>
    <source>
        <tissue evidence="5">Shoot tissue taken approximately 20 cm above the soil surface</tissue>
    </source>
</reference>
<proteinExistence type="inferred from homology"/>
<dbReference type="PANTHER" id="PTHR10509:SF28">
    <property type="entry name" value="CAFFEOYL-COA O-METHYLTRANSFERASE"/>
    <property type="match status" value="1"/>
</dbReference>
<dbReference type="CDD" id="cd02440">
    <property type="entry name" value="AdoMet_MTases"/>
    <property type="match status" value="1"/>
</dbReference>
<evidence type="ECO:0000313" key="5">
    <source>
        <dbReference type="EMBL" id="JAD39412.1"/>
    </source>
</evidence>
<dbReference type="GO" id="GO:0008757">
    <property type="term" value="F:S-adenosylmethionine-dependent methyltransferase activity"/>
    <property type="evidence" value="ECO:0007669"/>
    <property type="project" value="TreeGrafter"/>
</dbReference>
<dbReference type="SUPFAM" id="SSF53335">
    <property type="entry name" value="S-adenosyl-L-methionine-dependent methyltransferases"/>
    <property type="match status" value="1"/>
</dbReference>
<keyword evidence="2" id="KW-0808">Transferase</keyword>
<evidence type="ECO:0008006" key="6">
    <source>
        <dbReference type="Google" id="ProtNLM"/>
    </source>
</evidence>
<dbReference type="PROSITE" id="PS51682">
    <property type="entry name" value="SAM_OMT_I"/>
    <property type="match status" value="1"/>
</dbReference>
<dbReference type="InterPro" id="IPR002935">
    <property type="entry name" value="SAM_O-MeTrfase"/>
</dbReference>
<dbReference type="GO" id="GO:0032259">
    <property type="term" value="P:methylation"/>
    <property type="evidence" value="ECO:0007669"/>
    <property type="project" value="UniProtKB-KW"/>
</dbReference>
<keyword evidence="1" id="KW-0489">Methyltransferase</keyword>
<evidence type="ECO:0000256" key="2">
    <source>
        <dbReference type="ARBA" id="ARBA00022679"/>
    </source>
</evidence>
<dbReference type="Gene3D" id="3.40.50.150">
    <property type="entry name" value="Vaccinia Virus protein VP39"/>
    <property type="match status" value="1"/>
</dbReference>